<gene>
    <name evidence="3" type="ORF">IE877_06040</name>
</gene>
<feature type="domain" description="SH3b" evidence="2">
    <location>
        <begin position="294"/>
        <end position="349"/>
    </location>
</feature>
<dbReference type="Gene3D" id="1.25.40.10">
    <property type="entry name" value="Tetratricopeptide repeat domain"/>
    <property type="match status" value="1"/>
</dbReference>
<feature type="transmembrane region" description="Helical" evidence="1">
    <location>
        <begin position="230"/>
        <end position="252"/>
    </location>
</feature>
<dbReference type="RefSeq" id="WP_192373807.1">
    <property type="nucleotide sequence ID" value="NZ_CAJHIV010000001.1"/>
</dbReference>
<dbReference type="Pfam" id="PF08239">
    <property type="entry name" value="SH3_3"/>
    <property type="match status" value="1"/>
</dbReference>
<dbReference type="InterPro" id="IPR003646">
    <property type="entry name" value="SH3-like_bac-type"/>
</dbReference>
<evidence type="ECO:0000259" key="2">
    <source>
        <dbReference type="Pfam" id="PF08239"/>
    </source>
</evidence>
<protein>
    <submittedName>
        <fullName evidence="3">SH3 domain-containing protein</fullName>
    </submittedName>
</protein>
<keyword evidence="1" id="KW-0812">Transmembrane</keyword>
<comment type="caution">
    <text evidence="3">The sequence shown here is derived from an EMBL/GenBank/DDBJ whole genome shotgun (WGS) entry which is preliminary data.</text>
</comment>
<keyword evidence="4" id="KW-1185">Reference proteome</keyword>
<keyword evidence="1" id="KW-1133">Transmembrane helix</keyword>
<dbReference type="Gene3D" id="2.30.30.40">
    <property type="entry name" value="SH3 Domains"/>
    <property type="match status" value="1"/>
</dbReference>
<name>A0ABR9CX33_9GAMM</name>
<evidence type="ECO:0000256" key="1">
    <source>
        <dbReference type="SAM" id="Phobius"/>
    </source>
</evidence>
<reference evidence="3 4" key="1">
    <citation type="submission" date="2020-09" db="EMBL/GenBank/DDBJ databases">
        <title>Methylomonas albis sp. nov. and Methylomonas fluvii sp. nov.: Two cold-adapted methanotrophs from the River Elbe and an amended description of Methylovulum psychrotolerans strain Eb1.</title>
        <authorList>
            <person name="Bussmann I.K."/>
            <person name="Klings K.-W."/>
            <person name="Warnstedt J."/>
            <person name="Hoppert M."/>
            <person name="Saborowski A."/>
            <person name="Horn F."/>
            <person name="Liebner S."/>
        </authorList>
    </citation>
    <scope>NUCLEOTIDE SEQUENCE [LARGE SCALE GENOMIC DNA]</scope>
    <source>
        <strain evidence="3 4">EbA</strain>
    </source>
</reference>
<proteinExistence type="predicted"/>
<dbReference type="InterPro" id="IPR011990">
    <property type="entry name" value="TPR-like_helical_dom_sf"/>
</dbReference>
<evidence type="ECO:0000313" key="4">
    <source>
        <dbReference type="Proteomes" id="UP000652176"/>
    </source>
</evidence>
<keyword evidence="1" id="KW-0472">Membrane</keyword>
<sequence length="354" mass="39604">MTENINQVQKTYNINSTLADTISHMNKAYGGNSALMDAFSQIQKTYNINSTLVDTISRMHKAYGGNSAMTNAVSQIQKTYNINSTLADTISRMNKAYGGNSALMDAVSQMQKTYNINSSLIDTINRMNKAYGGNSALMDAVSQIQKTYNINSSLVDTISRMHKAYASNSSLIDAIYQMQEAINASSEFNESSFENDIYQTQFDATLASIAAEDNESAVSHFKLLPKYIQIILLIFLMQILLPVIVSISANLLTPYVEEIIKTERSDKEKLSQLKNIDVSSLTWMSDDLRFISADNVKLRSAPNIKSEIVELLSLGQVVVFIEKQRNWTFVVVHFDNGESASGWIFTRYVARFKN</sequence>
<accession>A0ABR9CX33</accession>
<dbReference type="Proteomes" id="UP000652176">
    <property type="component" value="Unassembled WGS sequence"/>
</dbReference>
<dbReference type="EMBL" id="JACXSS010000001">
    <property type="protein sequence ID" value="MBD9355441.1"/>
    <property type="molecule type" value="Genomic_DNA"/>
</dbReference>
<evidence type="ECO:0000313" key="3">
    <source>
        <dbReference type="EMBL" id="MBD9355441.1"/>
    </source>
</evidence>
<organism evidence="3 4">
    <name type="scientific">Methylomonas albis</name>
    <dbReference type="NCBI Taxonomy" id="1854563"/>
    <lineage>
        <taxon>Bacteria</taxon>
        <taxon>Pseudomonadati</taxon>
        <taxon>Pseudomonadota</taxon>
        <taxon>Gammaproteobacteria</taxon>
        <taxon>Methylococcales</taxon>
        <taxon>Methylococcaceae</taxon>
        <taxon>Methylomonas</taxon>
    </lineage>
</organism>